<dbReference type="Proteomes" id="UP000499080">
    <property type="component" value="Unassembled WGS sequence"/>
</dbReference>
<gene>
    <name evidence="1" type="ORF">AVEN_110294_1</name>
</gene>
<protein>
    <submittedName>
        <fullName evidence="1">Uncharacterized protein</fullName>
    </submittedName>
</protein>
<reference evidence="1 2" key="1">
    <citation type="journal article" date="2019" name="Sci. Rep.">
        <title>Orb-weaving spider Araneus ventricosus genome elucidates the spidroin gene catalogue.</title>
        <authorList>
            <person name="Kono N."/>
            <person name="Nakamura H."/>
            <person name="Ohtoshi R."/>
            <person name="Moran D.A.P."/>
            <person name="Shinohara A."/>
            <person name="Yoshida Y."/>
            <person name="Fujiwara M."/>
            <person name="Mori M."/>
            <person name="Tomita M."/>
            <person name="Arakawa K."/>
        </authorList>
    </citation>
    <scope>NUCLEOTIDE SEQUENCE [LARGE SCALE GENOMIC DNA]</scope>
</reference>
<sequence>MLLQYQTLTQGSDPKEQPLGSLAPLYFFHFLPTLVLHNGLEYISGPPLSRWMWGRLFLFLFLFTHVQKPAIDWVVHKEMVGDFLFQNILSFRPVSD</sequence>
<name>A0A4Y2DP88_ARAVE</name>
<keyword evidence="2" id="KW-1185">Reference proteome</keyword>
<accession>A0A4Y2DP88</accession>
<proteinExistence type="predicted"/>
<dbReference type="OrthoDB" id="10494045at2759"/>
<evidence type="ECO:0000313" key="1">
    <source>
        <dbReference type="EMBL" id="GBM18632.1"/>
    </source>
</evidence>
<evidence type="ECO:0000313" key="2">
    <source>
        <dbReference type="Proteomes" id="UP000499080"/>
    </source>
</evidence>
<organism evidence="1 2">
    <name type="scientific">Araneus ventricosus</name>
    <name type="common">Orbweaver spider</name>
    <name type="synonym">Epeira ventricosa</name>
    <dbReference type="NCBI Taxonomy" id="182803"/>
    <lineage>
        <taxon>Eukaryota</taxon>
        <taxon>Metazoa</taxon>
        <taxon>Ecdysozoa</taxon>
        <taxon>Arthropoda</taxon>
        <taxon>Chelicerata</taxon>
        <taxon>Arachnida</taxon>
        <taxon>Araneae</taxon>
        <taxon>Araneomorphae</taxon>
        <taxon>Entelegynae</taxon>
        <taxon>Araneoidea</taxon>
        <taxon>Araneidae</taxon>
        <taxon>Araneus</taxon>
    </lineage>
</organism>
<dbReference type="EMBL" id="BGPR01000407">
    <property type="protein sequence ID" value="GBM18632.1"/>
    <property type="molecule type" value="Genomic_DNA"/>
</dbReference>
<comment type="caution">
    <text evidence="1">The sequence shown here is derived from an EMBL/GenBank/DDBJ whole genome shotgun (WGS) entry which is preliminary data.</text>
</comment>
<dbReference type="AlphaFoldDB" id="A0A4Y2DP88"/>